<gene>
    <name evidence="2" type="ORF">UMAG_03476</name>
</gene>
<protein>
    <recommendedName>
        <fullName evidence="1">MaoC-like domain-containing protein</fullName>
    </recommendedName>
</protein>
<dbReference type="STRING" id="237631.A0A0D1C3U2"/>
<dbReference type="OrthoDB" id="533830at2759"/>
<accession>A0A0D1C3U2</accession>
<dbReference type="Proteomes" id="UP000000561">
    <property type="component" value="Chromosome 9"/>
</dbReference>
<dbReference type="AlphaFoldDB" id="A0A0D1C3U2"/>
<reference evidence="2 3" key="1">
    <citation type="journal article" date="2006" name="Nature">
        <title>Insights from the genome of the biotrophic fungal plant pathogen Ustilago maydis.</title>
        <authorList>
            <person name="Kamper J."/>
            <person name="Kahmann R."/>
            <person name="Bolker M."/>
            <person name="Ma L.J."/>
            <person name="Brefort T."/>
            <person name="Saville B.J."/>
            <person name="Banuett F."/>
            <person name="Kronstad J.W."/>
            <person name="Gold S.E."/>
            <person name="Muller O."/>
            <person name="Perlin M.H."/>
            <person name="Wosten H.A."/>
            <person name="de Vries R."/>
            <person name="Ruiz-Herrera J."/>
            <person name="Reynaga-Pena C.G."/>
            <person name="Snetselaar K."/>
            <person name="McCann M."/>
            <person name="Perez-Martin J."/>
            <person name="Feldbrugge M."/>
            <person name="Basse C.W."/>
            <person name="Steinberg G."/>
            <person name="Ibeas J.I."/>
            <person name="Holloman W."/>
            <person name="Guzman P."/>
            <person name="Farman M."/>
            <person name="Stajich J.E."/>
            <person name="Sentandreu R."/>
            <person name="Gonzalez-Prieto J.M."/>
            <person name="Kennell J.C."/>
            <person name="Molina L."/>
            <person name="Schirawski J."/>
            <person name="Mendoza-Mendoza A."/>
            <person name="Greilinger D."/>
            <person name="Munch K."/>
            <person name="Rossel N."/>
            <person name="Scherer M."/>
            <person name="Vranes M."/>
            <person name="Ladendorf O."/>
            <person name="Vincon V."/>
            <person name="Fuchs U."/>
            <person name="Sandrock B."/>
            <person name="Meng S."/>
            <person name="Ho E.C."/>
            <person name="Cahill M.J."/>
            <person name="Boyce K.J."/>
            <person name="Klose J."/>
            <person name="Klosterman S.J."/>
            <person name="Deelstra H.J."/>
            <person name="Ortiz-Castellanos L."/>
            <person name="Li W."/>
            <person name="Sanchez-Alonso P."/>
            <person name="Schreier P.H."/>
            <person name="Hauser-Hahn I."/>
            <person name="Vaupel M."/>
            <person name="Koopmann E."/>
            <person name="Friedrich G."/>
            <person name="Voss H."/>
            <person name="Schluter T."/>
            <person name="Margolis J."/>
            <person name="Platt D."/>
            <person name="Swimmer C."/>
            <person name="Gnirke A."/>
            <person name="Chen F."/>
            <person name="Vysotskaia V."/>
            <person name="Mannhaupt G."/>
            <person name="Guldener U."/>
            <person name="Munsterkotter M."/>
            <person name="Haase D."/>
            <person name="Oesterheld M."/>
            <person name="Mewes H.W."/>
            <person name="Mauceli E.W."/>
            <person name="DeCaprio D."/>
            <person name="Wade C.M."/>
            <person name="Butler J."/>
            <person name="Young S."/>
            <person name="Jaffe D.B."/>
            <person name="Calvo S."/>
            <person name="Nusbaum C."/>
            <person name="Galagan J."/>
            <person name="Birren B.W."/>
        </authorList>
    </citation>
    <scope>NUCLEOTIDE SEQUENCE [LARGE SCALE GENOMIC DNA]</scope>
    <source>
        <strain evidence="3">DSM 14603 / FGSC 9021 / UM521</strain>
    </source>
</reference>
<keyword evidence="3" id="KW-1185">Reference proteome</keyword>
<dbReference type="VEuPathDB" id="FungiDB:UMAG_03476"/>
<evidence type="ECO:0000313" key="3">
    <source>
        <dbReference type="Proteomes" id="UP000000561"/>
    </source>
</evidence>
<dbReference type="SUPFAM" id="SSF54637">
    <property type="entry name" value="Thioesterase/thiol ester dehydrase-isomerase"/>
    <property type="match status" value="1"/>
</dbReference>
<dbReference type="EMBL" id="CM003148">
    <property type="protein sequence ID" value="KIS68382.1"/>
    <property type="molecule type" value="Genomic_DNA"/>
</dbReference>
<dbReference type="InterPro" id="IPR029069">
    <property type="entry name" value="HotDog_dom_sf"/>
</dbReference>
<dbReference type="Gene3D" id="3.10.129.10">
    <property type="entry name" value="Hotdog Thioesterase"/>
    <property type="match status" value="1"/>
</dbReference>
<dbReference type="PANTHER" id="PTHR43841:SF1">
    <property type="entry name" value="3-HYDROXYACYL-THIOESTER DEHYDRATASE X"/>
    <property type="match status" value="1"/>
</dbReference>
<dbReference type="InParanoid" id="A0A0D1C3U2"/>
<name>A0A0D1C3U2_MYCMD</name>
<organism evidence="2 3">
    <name type="scientific">Mycosarcoma maydis</name>
    <name type="common">Corn smut fungus</name>
    <name type="synonym">Ustilago maydis</name>
    <dbReference type="NCBI Taxonomy" id="5270"/>
    <lineage>
        <taxon>Eukaryota</taxon>
        <taxon>Fungi</taxon>
        <taxon>Dikarya</taxon>
        <taxon>Basidiomycota</taxon>
        <taxon>Ustilaginomycotina</taxon>
        <taxon>Ustilaginomycetes</taxon>
        <taxon>Ustilaginales</taxon>
        <taxon>Ustilaginaceae</taxon>
        <taxon>Mycosarcoma</taxon>
    </lineage>
</organism>
<sequence length="393" mass="42563">MLSLAQHTTHDAVRGMVHIGLGLVLSGTVYALSGSHVGSLGRYFFAKPVHLDNSTASRVACDLDFAPWEMNWLDRGFLLVFGVLYKAVKGAFGDSLGLQDAKQVVELPRLNISCPVTVNAQQTQLYERAVALDQPQTAQSKDAEGITEPFLLAAMTNQLMVLLVVHPRLPVSPLGGVNVRNQIHLSPATDNDACSSLRASASVGGKHNLARFVKRGIEFDICVEVRSSSSNQLILRQIITILAPCKTHIASSTATAAGTTPDPAPQYDTIGQINMPSSAPRIWSRVCGDYNPIHVSSLLAKLFGFRGKIAHGNHVVARTLNLLDSKQPGGRATRRDGGKGWWIEMQFRRPMVLPIRLGVQVQRASQTGNTSNLQWQCVSNDGKPHISGSIARL</sequence>
<dbReference type="KEGG" id="uma:UMAG_03476"/>
<evidence type="ECO:0000259" key="1">
    <source>
        <dbReference type="Pfam" id="PF01575"/>
    </source>
</evidence>
<evidence type="ECO:0000313" key="2">
    <source>
        <dbReference type="EMBL" id="KIS68382.1"/>
    </source>
</evidence>
<dbReference type="RefSeq" id="XP_011389932.1">
    <property type="nucleotide sequence ID" value="XM_011391630.1"/>
</dbReference>
<proteinExistence type="predicted"/>
<dbReference type="InterPro" id="IPR002539">
    <property type="entry name" value="MaoC-like_dom"/>
</dbReference>
<feature type="domain" description="MaoC-like" evidence="1">
    <location>
        <begin position="281"/>
        <end position="330"/>
    </location>
</feature>
<dbReference type="Pfam" id="PF01575">
    <property type="entry name" value="MaoC_dehydratas"/>
    <property type="match status" value="1"/>
</dbReference>
<dbReference type="eggNOG" id="ENOG502S1FH">
    <property type="taxonomic scope" value="Eukaryota"/>
</dbReference>
<dbReference type="GeneID" id="23563919"/>
<dbReference type="PANTHER" id="PTHR43841">
    <property type="entry name" value="3-HYDROXYACYL-THIOESTER DEHYDRATASE HTDX-RELATED"/>
    <property type="match status" value="1"/>
</dbReference>